<keyword evidence="3" id="KW-1185">Reference proteome</keyword>
<dbReference type="GeneID" id="131801831"/>
<evidence type="ECO:0000256" key="1">
    <source>
        <dbReference type="SAM" id="MobiDB-lite"/>
    </source>
</evidence>
<sequence length="397" mass="46028">MGVVAVVVLLLCECTYIRYIKREGGELHTTQKQQQQHRRLYTQQIQMDLAQVSSTKKVLIMGLSTAAPTISTSTLINNNSDNNHNDNNAALLSSISAGTAAESSTTANQNAALPAAANSWRLGKRHRKRHSNWNIYNNFNENSSIVEWSNPCGGVFDPSVKNTRRPSKQEQRKIYKFLKNTALHDLNRLNDSHRQDINISNIWDWRLHNYRYKFLPKLKLNSSIALKRWYRNMQTYVASFAYLRRIQYTYDHSKSQRESNTSQELKELLKSSRNMLCEMEAAVNKTHPYKSLQMPVITRTQMNKRLKLLTKERVDKNPHDLQAADSIDLKFVKYHYFEYLKNMGQILRKFIKNIKNNQNSTGSRANSTQFNEIEKSPGTKRKSGQRAKRTKNRNKLA</sequence>
<protein>
    <submittedName>
        <fullName evidence="4">Probable WRKY transcription factor protein 1</fullName>
    </submittedName>
</protein>
<dbReference type="RefSeq" id="XP_058976792.1">
    <property type="nucleotide sequence ID" value="XM_059120809.1"/>
</dbReference>
<dbReference type="Proteomes" id="UP001652621">
    <property type="component" value="Unplaced"/>
</dbReference>
<evidence type="ECO:0000256" key="2">
    <source>
        <dbReference type="SAM" id="SignalP"/>
    </source>
</evidence>
<evidence type="ECO:0000313" key="3">
    <source>
        <dbReference type="Proteomes" id="UP001652621"/>
    </source>
</evidence>
<dbReference type="InterPro" id="IPR031901">
    <property type="entry name" value="Unpaired"/>
</dbReference>
<organism evidence="3 4">
    <name type="scientific">Musca domestica</name>
    <name type="common">House fly</name>
    <dbReference type="NCBI Taxonomy" id="7370"/>
    <lineage>
        <taxon>Eukaryota</taxon>
        <taxon>Metazoa</taxon>
        <taxon>Ecdysozoa</taxon>
        <taxon>Arthropoda</taxon>
        <taxon>Hexapoda</taxon>
        <taxon>Insecta</taxon>
        <taxon>Pterygota</taxon>
        <taxon>Neoptera</taxon>
        <taxon>Endopterygota</taxon>
        <taxon>Diptera</taxon>
        <taxon>Brachycera</taxon>
        <taxon>Muscomorpha</taxon>
        <taxon>Muscoidea</taxon>
        <taxon>Muscidae</taxon>
        <taxon>Musca</taxon>
    </lineage>
</organism>
<feature type="chain" id="PRO_5047434926" evidence="2">
    <location>
        <begin position="18"/>
        <end position="397"/>
    </location>
</feature>
<accession>A0ABM3UTG8</accession>
<name>A0ABM3UTG8_MUSDO</name>
<feature type="region of interest" description="Disordered" evidence="1">
    <location>
        <begin position="358"/>
        <end position="397"/>
    </location>
</feature>
<feature type="signal peptide" evidence="2">
    <location>
        <begin position="1"/>
        <end position="17"/>
    </location>
</feature>
<dbReference type="Pfam" id="PF15972">
    <property type="entry name" value="Unpaired"/>
    <property type="match status" value="1"/>
</dbReference>
<gene>
    <name evidence="4" type="primary">LOC131801831</name>
</gene>
<feature type="compositionally biased region" description="Polar residues" evidence="1">
    <location>
        <begin position="358"/>
        <end position="371"/>
    </location>
</feature>
<keyword evidence="2" id="KW-0732">Signal</keyword>
<reference evidence="4" key="1">
    <citation type="submission" date="2025-08" db="UniProtKB">
        <authorList>
            <consortium name="RefSeq"/>
        </authorList>
    </citation>
    <scope>IDENTIFICATION</scope>
    <source>
        <strain evidence="4">Aabys</strain>
        <tissue evidence="4">Whole body</tissue>
    </source>
</reference>
<evidence type="ECO:0000313" key="4">
    <source>
        <dbReference type="RefSeq" id="XP_058976792.1"/>
    </source>
</evidence>
<feature type="compositionally biased region" description="Basic residues" evidence="1">
    <location>
        <begin position="378"/>
        <end position="397"/>
    </location>
</feature>
<proteinExistence type="predicted"/>